<evidence type="ECO:0000256" key="1">
    <source>
        <dbReference type="ARBA" id="ARBA00022468"/>
    </source>
</evidence>
<sequence>MDNFNISHTAIGDLGARGLSQCVKNIRSLSVEKCEITDVGIEYISQGIHELTTSMEEVKFAKNPINVRSAIAIASCLHNIDNLHVRSCRINDLAAEQLAKGVERRTTKMKMLNLTYNEFGDTGAEFFRAGLRNLVAMRVWKCGITRVEFRRLLAAHRRLEPPRPKIWFGEVEGYEGGDMVLEPE</sequence>
<evidence type="ECO:0000313" key="5">
    <source>
        <dbReference type="Proteomes" id="UP000008144"/>
    </source>
</evidence>
<keyword evidence="3" id="KW-0677">Repeat</keyword>
<dbReference type="Gene3D" id="3.80.10.10">
    <property type="entry name" value="Ribonuclease Inhibitor"/>
    <property type="match status" value="1"/>
</dbReference>
<dbReference type="SMART" id="SM00368">
    <property type="entry name" value="LRR_RI"/>
    <property type="match status" value="3"/>
</dbReference>
<dbReference type="InterPro" id="IPR001611">
    <property type="entry name" value="Leu-rich_rpt"/>
</dbReference>
<reference evidence="4" key="2">
    <citation type="journal article" date="2008" name="Genome Biol.">
        <title>Improved genome assembly and evidence-based global gene model set for the chordate Ciona intestinalis: new insight into intron and operon populations.</title>
        <authorList>
            <person name="Satou Y."/>
            <person name="Mineta K."/>
            <person name="Ogasawara M."/>
            <person name="Sasakura Y."/>
            <person name="Shoguchi E."/>
            <person name="Ueno K."/>
            <person name="Yamada L."/>
            <person name="Matsumoto J."/>
            <person name="Wasserscheid J."/>
            <person name="Dewar K."/>
            <person name="Wiley G.B."/>
            <person name="Macmil S.L."/>
            <person name="Roe B.A."/>
            <person name="Zeller R.W."/>
            <person name="Hastings K.E."/>
            <person name="Lemaire P."/>
            <person name="Lindquist E."/>
            <person name="Endo T."/>
            <person name="Hotta K."/>
            <person name="Inaba K."/>
        </authorList>
    </citation>
    <scope>NUCLEOTIDE SEQUENCE [LARGE SCALE GENOMIC DNA]</scope>
    <source>
        <strain evidence="4">wild type</strain>
    </source>
</reference>
<reference evidence="4" key="3">
    <citation type="submission" date="2025-08" db="UniProtKB">
        <authorList>
            <consortium name="Ensembl"/>
        </authorList>
    </citation>
    <scope>IDENTIFICATION</scope>
</reference>
<dbReference type="GO" id="GO:0005096">
    <property type="term" value="F:GTPase activator activity"/>
    <property type="evidence" value="ECO:0007669"/>
    <property type="project" value="UniProtKB-KW"/>
</dbReference>
<dbReference type="PANTHER" id="PTHR24113">
    <property type="entry name" value="RAN GTPASE-ACTIVATING PROTEIN 1"/>
    <property type="match status" value="1"/>
</dbReference>
<name>F6YEX1_CIOIN</name>
<protein>
    <submittedName>
        <fullName evidence="4">Uncharacterized protein</fullName>
    </submittedName>
</protein>
<dbReference type="Ensembl" id="ENSCINT00000024538.1">
    <property type="protein sequence ID" value="ENSCINP00000024292.1"/>
    <property type="gene ID" value="ENSCING00000013179.1"/>
</dbReference>
<dbReference type="SUPFAM" id="SSF52047">
    <property type="entry name" value="RNI-like"/>
    <property type="match status" value="1"/>
</dbReference>
<keyword evidence="2" id="KW-0433">Leucine-rich repeat</keyword>
<evidence type="ECO:0000256" key="2">
    <source>
        <dbReference type="ARBA" id="ARBA00022614"/>
    </source>
</evidence>
<reference evidence="5" key="1">
    <citation type="journal article" date="2002" name="Science">
        <title>The draft genome of Ciona intestinalis: insights into chordate and vertebrate origins.</title>
        <authorList>
            <person name="Dehal P."/>
            <person name="Satou Y."/>
            <person name="Campbell R.K."/>
            <person name="Chapman J."/>
            <person name="Degnan B."/>
            <person name="De Tomaso A."/>
            <person name="Davidson B."/>
            <person name="Di Gregorio A."/>
            <person name="Gelpke M."/>
            <person name="Goodstein D.M."/>
            <person name="Harafuji N."/>
            <person name="Hastings K.E."/>
            <person name="Ho I."/>
            <person name="Hotta K."/>
            <person name="Huang W."/>
            <person name="Kawashima T."/>
            <person name="Lemaire P."/>
            <person name="Martinez D."/>
            <person name="Meinertzhagen I.A."/>
            <person name="Necula S."/>
            <person name="Nonaka M."/>
            <person name="Putnam N."/>
            <person name="Rash S."/>
            <person name="Saiga H."/>
            <person name="Satake M."/>
            <person name="Terry A."/>
            <person name="Yamada L."/>
            <person name="Wang H.G."/>
            <person name="Awazu S."/>
            <person name="Azumi K."/>
            <person name="Boore J."/>
            <person name="Branno M."/>
            <person name="Chin-Bow S."/>
            <person name="DeSantis R."/>
            <person name="Doyle S."/>
            <person name="Francino P."/>
            <person name="Keys D.N."/>
            <person name="Haga S."/>
            <person name="Hayashi H."/>
            <person name="Hino K."/>
            <person name="Imai K.S."/>
            <person name="Inaba K."/>
            <person name="Kano S."/>
            <person name="Kobayashi K."/>
            <person name="Kobayashi M."/>
            <person name="Lee B.I."/>
            <person name="Makabe K.W."/>
            <person name="Manohar C."/>
            <person name="Matassi G."/>
            <person name="Medina M."/>
            <person name="Mochizuki Y."/>
            <person name="Mount S."/>
            <person name="Morishita T."/>
            <person name="Miura S."/>
            <person name="Nakayama A."/>
            <person name="Nishizaka S."/>
            <person name="Nomoto H."/>
            <person name="Ohta F."/>
            <person name="Oishi K."/>
            <person name="Rigoutsos I."/>
            <person name="Sano M."/>
            <person name="Sasaki A."/>
            <person name="Sasakura Y."/>
            <person name="Shoguchi E."/>
            <person name="Shin-i T."/>
            <person name="Spagnuolo A."/>
            <person name="Stainier D."/>
            <person name="Suzuki M.M."/>
            <person name="Tassy O."/>
            <person name="Takatori N."/>
            <person name="Tokuoka M."/>
            <person name="Yagi K."/>
            <person name="Yoshizaki F."/>
            <person name="Wada S."/>
            <person name="Zhang C."/>
            <person name="Hyatt P.D."/>
            <person name="Larimer F."/>
            <person name="Detter C."/>
            <person name="Doggett N."/>
            <person name="Glavina T."/>
            <person name="Hawkins T."/>
            <person name="Richardson P."/>
            <person name="Lucas S."/>
            <person name="Kohara Y."/>
            <person name="Levine M."/>
            <person name="Satoh N."/>
            <person name="Rokhsar D.S."/>
        </authorList>
    </citation>
    <scope>NUCLEOTIDE SEQUENCE [LARGE SCALE GENOMIC DNA]</scope>
</reference>
<dbReference type="Pfam" id="PF13516">
    <property type="entry name" value="LRR_6"/>
    <property type="match status" value="2"/>
</dbReference>
<evidence type="ECO:0000313" key="4">
    <source>
        <dbReference type="Ensembl" id="ENSCINP00000024292.1"/>
    </source>
</evidence>
<proteinExistence type="predicted"/>
<dbReference type="Proteomes" id="UP000008144">
    <property type="component" value="Chromosome 8"/>
</dbReference>
<dbReference type="EMBL" id="EAAA01002718">
    <property type="status" value="NOT_ANNOTATED_CDS"/>
    <property type="molecule type" value="Genomic_DNA"/>
</dbReference>
<dbReference type="AlphaFoldDB" id="F6YEX1"/>
<dbReference type="HOGENOM" id="CLU_1467703_0_0_1"/>
<keyword evidence="1" id="KW-0343">GTPase activation</keyword>
<organism evidence="4 5">
    <name type="scientific">Ciona intestinalis</name>
    <name type="common">Transparent sea squirt</name>
    <name type="synonym">Ascidia intestinalis</name>
    <dbReference type="NCBI Taxonomy" id="7719"/>
    <lineage>
        <taxon>Eukaryota</taxon>
        <taxon>Metazoa</taxon>
        <taxon>Chordata</taxon>
        <taxon>Tunicata</taxon>
        <taxon>Ascidiacea</taxon>
        <taxon>Phlebobranchia</taxon>
        <taxon>Cionidae</taxon>
        <taxon>Ciona</taxon>
    </lineage>
</organism>
<reference evidence="4" key="4">
    <citation type="submission" date="2025-09" db="UniProtKB">
        <authorList>
            <consortium name="Ensembl"/>
        </authorList>
    </citation>
    <scope>IDENTIFICATION</scope>
</reference>
<dbReference type="PANTHER" id="PTHR24113:SF12">
    <property type="entry name" value="RAN GTPASE-ACTIVATING PROTEIN 1"/>
    <property type="match status" value="1"/>
</dbReference>
<keyword evidence="5" id="KW-1185">Reference proteome</keyword>
<accession>F6YEX1</accession>
<dbReference type="InterPro" id="IPR027038">
    <property type="entry name" value="RanGap"/>
</dbReference>
<dbReference type="InterPro" id="IPR032675">
    <property type="entry name" value="LRR_dom_sf"/>
</dbReference>
<dbReference type="GeneTree" id="ENSGT00530000069649"/>
<evidence type="ECO:0000256" key="3">
    <source>
        <dbReference type="ARBA" id="ARBA00022737"/>
    </source>
</evidence>
<dbReference type="InParanoid" id="F6YEX1"/>